<evidence type="ECO:0000313" key="2">
    <source>
        <dbReference type="EMBL" id="MCD7467868.1"/>
    </source>
</evidence>
<protein>
    <submittedName>
        <fullName evidence="2">Uncharacterized protein</fullName>
    </submittedName>
</protein>
<evidence type="ECO:0000256" key="1">
    <source>
        <dbReference type="SAM" id="MobiDB-lite"/>
    </source>
</evidence>
<evidence type="ECO:0000313" key="3">
    <source>
        <dbReference type="Proteomes" id="UP000823775"/>
    </source>
</evidence>
<dbReference type="EMBL" id="JACEIK010001277">
    <property type="protein sequence ID" value="MCD7467868.1"/>
    <property type="molecule type" value="Genomic_DNA"/>
</dbReference>
<comment type="caution">
    <text evidence="2">The sequence shown here is derived from an EMBL/GenBank/DDBJ whole genome shotgun (WGS) entry which is preliminary data.</text>
</comment>
<reference evidence="2 3" key="1">
    <citation type="journal article" date="2021" name="BMC Genomics">
        <title>Datura genome reveals duplications of psychoactive alkaloid biosynthetic genes and high mutation rate following tissue culture.</title>
        <authorList>
            <person name="Rajewski A."/>
            <person name="Carter-House D."/>
            <person name="Stajich J."/>
            <person name="Litt A."/>
        </authorList>
    </citation>
    <scope>NUCLEOTIDE SEQUENCE [LARGE SCALE GENOMIC DNA]</scope>
    <source>
        <strain evidence="2">AR-01</strain>
    </source>
</reference>
<accession>A0ABS8TAC0</accession>
<gene>
    <name evidence="2" type="ORF">HAX54_005519</name>
</gene>
<name>A0ABS8TAC0_DATST</name>
<proteinExistence type="predicted"/>
<sequence>MRIAVGRRTLTVLIKERSITTRKVAKSGESISGSKPNKVTFYGEKTEKGNFSSPRDRVKARLSSITKHPTTGKVRARSSYMIRIREAARKEFSIIAGECLSNAMLEEYEKIEKVSSIRQF</sequence>
<dbReference type="Proteomes" id="UP000823775">
    <property type="component" value="Unassembled WGS sequence"/>
</dbReference>
<organism evidence="2 3">
    <name type="scientific">Datura stramonium</name>
    <name type="common">Jimsonweed</name>
    <name type="synonym">Common thornapple</name>
    <dbReference type="NCBI Taxonomy" id="4076"/>
    <lineage>
        <taxon>Eukaryota</taxon>
        <taxon>Viridiplantae</taxon>
        <taxon>Streptophyta</taxon>
        <taxon>Embryophyta</taxon>
        <taxon>Tracheophyta</taxon>
        <taxon>Spermatophyta</taxon>
        <taxon>Magnoliopsida</taxon>
        <taxon>eudicotyledons</taxon>
        <taxon>Gunneridae</taxon>
        <taxon>Pentapetalae</taxon>
        <taxon>asterids</taxon>
        <taxon>lamiids</taxon>
        <taxon>Solanales</taxon>
        <taxon>Solanaceae</taxon>
        <taxon>Solanoideae</taxon>
        <taxon>Datureae</taxon>
        <taxon>Datura</taxon>
    </lineage>
</organism>
<keyword evidence="3" id="KW-1185">Reference proteome</keyword>
<feature type="region of interest" description="Disordered" evidence="1">
    <location>
        <begin position="26"/>
        <end position="57"/>
    </location>
</feature>
<feature type="compositionally biased region" description="Basic and acidic residues" evidence="1">
    <location>
        <begin position="44"/>
        <end position="57"/>
    </location>
</feature>